<keyword evidence="3" id="KW-1185">Reference proteome</keyword>
<sequence length="196" mass="21596">MSHFTMSCVGCLPPSLASSAPQSPELFLPPISLRVSPLSHLPQCPLSSHLHCSFDYSETRSKTRIDTLFFVLCLVHLWLAGRACPSPPEKYPTNPPPCDRGDDATVRVHDRLPPSIVHTPTNPPPARASSARQPCLRQQPQQQTFAPLLVLPTESPFPTSGGFASVNSIPPPRESNPLPQQRRKRVVHTFCFALPR</sequence>
<name>A0AA40JZJ6_9PEZI</name>
<dbReference type="EMBL" id="JAUKUD010000006">
    <property type="protein sequence ID" value="KAK0740773.1"/>
    <property type="molecule type" value="Genomic_DNA"/>
</dbReference>
<organism evidence="2 3">
    <name type="scientific">Schizothecium vesticola</name>
    <dbReference type="NCBI Taxonomy" id="314040"/>
    <lineage>
        <taxon>Eukaryota</taxon>
        <taxon>Fungi</taxon>
        <taxon>Dikarya</taxon>
        <taxon>Ascomycota</taxon>
        <taxon>Pezizomycotina</taxon>
        <taxon>Sordariomycetes</taxon>
        <taxon>Sordariomycetidae</taxon>
        <taxon>Sordariales</taxon>
        <taxon>Schizotheciaceae</taxon>
        <taxon>Schizothecium</taxon>
    </lineage>
</organism>
<dbReference type="AlphaFoldDB" id="A0AA40JZJ6"/>
<evidence type="ECO:0000256" key="1">
    <source>
        <dbReference type="SAM" id="MobiDB-lite"/>
    </source>
</evidence>
<feature type="region of interest" description="Disordered" evidence="1">
    <location>
        <begin position="161"/>
        <end position="183"/>
    </location>
</feature>
<evidence type="ECO:0000313" key="3">
    <source>
        <dbReference type="Proteomes" id="UP001172155"/>
    </source>
</evidence>
<reference evidence="2" key="1">
    <citation type="submission" date="2023-06" db="EMBL/GenBank/DDBJ databases">
        <title>Genome-scale phylogeny and comparative genomics of the fungal order Sordariales.</title>
        <authorList>
            <consortium name="Lawrence Berkeley National Laboratory"/>
            <person name="Hensen N."/>
            <person name="Bonometti L."/>
            <person name="Westerberg I."/>
            <person name="Brannstrom I.O."/>
            <person name="Guillou S."/>
            <person name="Cros-Aarteil S."/>
            <person name="Calhoun S."/>
            <person name="Haridas S."/>
            <person name="Kuo A."/>
            <person name="Mondo S."/>
            <person name="Pangilinan J."/>
            <person name="Riley R."/>
            <person name="LaButti K."/>
            <person name="Andreopoulos B."/>
            <person name="Lipzen A."/>
            <person name="Chen C."/>
            <person name="Yanf M."/>
            <person name="Daum C."/>
            <person name="Ng V."/>
            <person name="Clum A."/>
            <person name="Steindorff A."/>
            <person name="Ohm R."/>
            <person name="Martin F."/>
            <person name="Silar P."/>
            <person name="Natvig D."/>
            <person name="Lalanne C."/>
            <person name="Gautier V."/>
            <person name="Ament-velasquez S.L."/>
            <person name="Kruys A."/>
            <person name="Hutchinson M.I."/>
            <person name="Powell A.J."/>
            <person name="Barry K."/>
            <person name="Miller A.N."/>
            <person name="Grigoriev I.V."/>
            <person name="Debuchy R."/>
            <person name="Gladieux P."/>
            <person name="Thoren M.H."/>
            <person name="Johannesson H."/>
        </authorList>
    </citation>
    <scope>NUCLEOTIDE SEQUENCE</scope>
    <source>
        <strain evidence="2">SMH3187-1</strain>
    </source>
</reference>
<gene>
    <name evidence="2" type="ORF">B0T18DRAFT_215959</name>
</gene>
<accession>A0AA40JZJ6</accession>
<evidence type="ECO:0000313" key="2">
    <source>
        <dbReference type="EMBL" id="KAK0740773.1"/>
    </source>
</evidence>
<comment type="caution">
    <text evidence="2">The sequence shown here is derived from an EMBL/GenBank/DDBJ whole genome shotgun (WGS) entry which is preliminary data.</text>
</comment>
<proteinExistence type="predicted"/>
<dbReference type="Proteomes" id="UP001172155">
    <property type="component" value="Unassembled WGS sequence"/>
</dbReference>
<protein>
    <submittedName>
        <fullName evidence="2">Uncharacterized protein</fullName>
    </submittedName>
</protein>